<reference evidence="1" key="1">
    <citation type="submission" date="2021-06" db="EMBL/GenBank/DDBJ databases">
        <title>Comparative genomics, transcriptomics and evolutionary studies reveal genomic signatures of adaptation to plant cell wall in hemibiotrophic fungi.</title>
        <authorList>
            <consortium name="DOE Joint Genome Institute"/>
            <person name="Baroncelli R."/>
            <person name="Diaz J.F."/>
            <person name="Benocci T."/>
            <person name="Peng M."/>
            <person name="Battaglia E."/>
            <person name="Haridas S."/>
            <person name="Andreopoulos W."/>
            <person name="Labutti K."/>
            <person name="Pangilinan J."/>
            <person name="Floch G.L."/>
            <person name="Makela M.R."/>
            <person name="Henrissat B."/>
            <person name="Grigoriev I.V."/>
            <person name="Crouch J.A."/>
            <person name="De Vries R.P."/>
            <person name="Sukno S.A."/>
            <person name="Thon M.R."/>
        </authorList>
    </citation>
    <scope>NUCLEOTIDE SEQUENCE</scope>
    <source>
        <strain evidence="1">MAFF235873</strain>
    </source>
</reference>
<proteinExistence type="predicted"/>
<accession>A0AAD9H7T3</accession>
<keyword evidence="2" id="KW-1185">Reference proteome</keyword>
<dbReference type="Proteomes" id="UP001232148">
    <property type="component" value="Unassembled WGS sequence"/>
</dbReference>
<comment type="caution">
    <text evidence="1">The sequence shown here is derived from an EMBL/GenBank/DDBJ whole genome shotgun (WGS) entry which is preliminary data.</text>
</comment>
<dbReference type="AlphaFoldDB" id="A0AAD9H7T3"/>
<sequence length="146" mass="16502">MSQLPRPWPAGARAVYNIRMERSWGSFKRHERAPMQLGMIAEGACRRMIDVDLGRSAVTAVKWRKVRNGRGLPFDPTEDLKLERLARSRFGCEMGNTCLGELCRGGEPTDKEIQRLHCGGSIRCRPSEPSFEAKGWCGCRPESHEN</sequence>
<gene>
    <name evidence="1" type="ORF">LX32DRAFT_162942</name>
</gene>
<name>A0AAD9H7T3_9PEZI</name>
<evidence type="ECO:0000313" key="1">
    <source>
        <dbReference type="EMBL" id="KAK2023139.1"/>
    </source>
</evidence>
<dbReference type="EMBL" id="MU843011">
    <property type="protein sequence ID" value="KAK2023139.1"/>
    <property type="molecule type" value="Genomic_DNA"/>
</dbReference>
<protein>
    <submittedName>
        <fullName evidence="1">Uncharacterized protein</fullName>
    </submittedName>
</protein>
<organism evidence="1 2">
    <name type="scientific">Colletotrichum zoysiae</name>
    <dbReference type="NCBI Taxonomy" id="1216348"/>
    <lineage>
        <taxon>Eukaryota</taxon>
        <taxon>Fungi</taxon>
        <taxon>Dikarya</taxon>
        <taxon>Ascomycota</taxon>
        <taxon>Pezizomycotina</taxon>
        <taxon>Sordariomycetes</taxon>
        <taxon>Hypocreomycetidae</taxon>
        <taxon>Glomerellales</taxon>
        <taxon>Glomerellaceae</taxon>
        <taxon>Colletotrichum</taxon>
        <taxon>Colletotrichum graminicola species complex</taxon>
    </lineage>
</organism>
<evidence type="ECO:0000313" key="2">
    <source>
        <dbReference type="Proteomes" id="UP001232148"/>
    </source>
</evidence>